<feature type="compositionally biased region" description="Basic residues" evidence="1">
    <location>
        <begin position="30"/>
        <end position="39"/>
    </location>
</feature>
<evidence type="ECO:0000313" key="3">
    <source>
        <dbReference type="Proteomes" id="UP001187192"/>
    </source>
</evidence>
<evidence type="ECO:0000256" key="1">
    <source>
        <dbReference type="SAM" id="MobiDB-lite"/>
    </source>
</evidence>
<feature type="region of interest" description="Disordered" evidence="1">
    <location>
        <begin position="1"/>
        <end position="48"/>
    </location>
</feature>
<dbReference type="Proteomes" id="UP001187192">
    <property type="component" value="Unassembled WGS sequence"/>
</dbReference>
<dbReference type="InterPro" id="IPR039615">
    <property type="entry name" value="PKS"/>
</dbReference>
<gene>
    <name evidence="2" type="ORF">TIFTF001_014826</name>
</gene>
<evidence type="ECO:0000313" key="2">
    <source>
        <dbReference type="EMBL" id="GMN45645.1"/>
    </source>
</evidence>
<dbReference type="AlphaFoldDB" id="A0AA88A642"/>
<accession>A0AA88A642</accession>
<protein>
    <submittedName>
        <fullName evidence="2">Uncharacterized protein</fullName>
    </submittedName>
</protein>
<organism evidence="2 3">
    <name type="scientific">Ficus carica</name>
    <name type="common">Common fig</name>
    <dbReference type="NCBI Taxonomy" id="3494"/>
    <lineage>
        <taxon>Eukaryota</taxon>
        <taxon>Viridiplantae</taxon>
        <taxon>Streptophyta</taxon>
        <taxon>Embryophyta</taxon>
        <taxon>Tracheophyta</taxon>
        <taxon>Spermatophyta</taxon>
        <taxon>Magnoliopsida</taxon>
        <taxon>eudicotyledons</taxon>
        <taxon>Gunneridae</taxon>
        <taxon>Pentapetalae</taxon>
        <taxon>rosids</taxon>
        <taxon>fabids</taxon>
        <taxon>Rosales</taxon>
        <taxon>Moraceae</taxon>
        <taxon>Ficeae</taxon>
        <taxon>Ficus</taxon>
    </lineage>
</organism>
<dbReference type="EMBL" id="BTGU01000021">
    <property type="protein sequence ID" value="GMN45645.1"/>
    <property type="molecule type" value="Genomic_DNA"/>
</dbReference>
<dbReference type="GO" id="GO:0009638">
    <property type="term" value="P:phototropism"/>
    <property type="evidence" value="ECO:0007669"/>
    <property type="project" value="InterPro"/>
</dbReference>
<feature type="region of interest" description="Disordered" evidence="1">
    <location>
        <begin position="70"/>
        <end position="104"/>
    </location>
</feature>
<dbReference type="PANTHER" id="PTHR33781">
    <property type="entry name" value="PROTEIN PHYTOCHROME KINASE SUBSTRATE 1-RELATED"/>
    <property type="match status" value="1"/>
</dbReference>
<name>A0AA88A642_FICCA</name>
<comment type="caution">
    <text evidence="2">The sequence shown here is derived from an EMBL/GenBank/DDBJ whole genome shotgun (WGS) entry which is preliminary data.</text>
</comment>
<proteinExistence type="predicted"/>
<keyword evidence="3" id="KW-1185">Reference proteome</keyword>
<reference evidence="2" key="1">
    <citation type="submission" date="2023-07" db="EMBL/GenBank/DDBJ databases">
        <title>draft genome sequence of fig (Ficus carica).</title>
        <authorList>
            <person name="Takahashi T."/>
            <person name="Nishimura K."/>
        </authorList>
    </citation>
    <scope>NUCLEOTIDE SEQUENCE</scope>
</reference>
<sequence length="464" mass="50257">MDDFTNGGDNLRDASFSYLRSEQSSTRKSTSNRKIKSDHHHQDQGEISVFGAERYFNMSIEDEKAIKTPIRKQADHHGGVGGGGADGAKSVNYRPGTPSACSEMSWNSRSALLLRASTNNSMASSGNPSRSRKRRVFISGRWGIFTTLGCAGACSDEKSVHVEHHHQGREEGQAHHDVVVKIINDDQAGNQSQQPIRLPVQPRDDHDDFLYAARSTKRSEDHFAFPILSSATTTDENKKNSIITTSSDQNLQLQHDLQEPPRMSLEVFGSKTTSKAAAAADEVAINLERKLSVLTWDAIPTKPQKRVPPKAAVTAAAAAAGNGRPAHHDQDMDSDASSDLFEIENITVGSTTSRSLQLVSDVDNISRCATPNHNLQGSYEPSEASIEWSVVTASAADLGSIVSDYDEKKISANSSTRRHKAFKSGGGILGCKSQKSVRVAESTYRSTSTTTTAAAKEIMKSSNV</sequence>
<feature type="compositionally biased region" description="Polar residues" evidence="1">
    <location>
        <begin position="18"/>
        <end position="29"/>
    </location>
</feature>
<dbReference type="PANTHER" id="PTHR33781:SF3">
    <property type="entry name" value="PROTEIN PHYTOCHROME KINASE SUBSTRATE 3"/>
    <property type="match status" value="1"/>
</dbReference>